<organism evidence="3 4">
    <name type="scientific">Peptostreptococcus canis</name>
    <dbReference type="NCBI Taxonomy" id="1159213"/>
    <lineage>
        <taxon>Bacteria</taxon>
        <taxon>Bacillati</taxon>
        <taxon>Bacillota</taxon>
        <taxon>Clostridia</taxon>
        <taxon>Peptostreptococcales</taxon>
        <taxon>Peptostreptococcaceae</taxon>
        <taxon>Peptostreptococcus</taxon>
    </lineage>
</organism>
<proteinExistence type="predicted"/>
<dbReference type="PANTHER" id="PTHR30469:SF15">
    <property type="entry name" value="HLYD FAMILY OF SECRETION PROTEINS"/>
    <property type="match status" value="1"/>
</dbReference>
<dbReference type="Gene3D" id="2.40.30.170">
    <property type="match status" value="1"/>
</dbReference>
<evidence type="ECO:0000256" key="2">
    <source>
        <dbReference type="SAM" id="Phobius"/>
    </source>
</evidence>
<name>A0ABR6TNQ2_9FIRM</name>
<gene>
    <name evidence="3" type="ORF">HLB29_08955</name>
</gene>
<protein>
    <submittedName>
        <fullName evidence="3">HlyD family efflux transporter periplasmic adaptor subunit</fullName>
    </submittedName>
</protein>
<evidence type="ECO:0000256" key="1">
    <source>
        <dbReference type="SAM" id="MobiDB-lite"/>
    </source>
</evidence>
<keyword evidence="2" id="KW-1133">Transmembrane helix</keyword>
<dbReference type="Proteomes" id="UP000713904">
    <property type="component" value="Unassembled WGS sequence"/>
</dbReference>
<dbReference type="RefSeq" id="WP_185624816.1">
    <property type="nucleotide sequence ID" value="NZ_JABGBW010000013.1"/>
</dbReference>
<sequence>MSFKEKIKENWTKFRTNKKIQIYVGIAAVLVIVVIGGIIITNSTKKSTENIVQTYTIPENEKIFINGIIVPKQSKDIMGPASGVTPDIRVSNGQSVKSGDVLYIVKDEVAIQEIASIKTQISNLIREKRNLQNGDPSITAINNQIATLNTSLSSANAKAYTKVKAPFDGKVYLNNNNNSSEQQTAGALMTVQTTEYVMNGQISEQDLSKISQDMTADVTILSSGETIKGRVSYISDRPVASSSGPLGADSSGSQMSFYTVTLTFDTQEGIMDGYHTQAVIEINSDKHKVPSQAILNSGDEVYVMAEVEGVLRKVNVEIISEGDNYSIVTGNLNQNDVIIKNPTLEMKDGDPIPKTAEDSNKDDSSKDDSSDK</sequence>
<feature type="transmembrane region" description="Helical" evidence="2">
    <location>
        <begin position="20"/>
        <end position="40"/>
    </location>
</feature>
<evidence type="ECO:0000313" key="4">
    <source>
        <dbReference type="Proteomes" id="UP000713904"/>
    </source>
</evidence>
<feature type="region of interest" description="Disordered" evidence="1">
    <location>
        <begin position="343"/>
        <end position="372"/>
    </location>
</feature>
<keyword evidence="2" id="KW-0812">Transmembrane</keyword>
<dbReference type="Gene3D" id="2.40.420.20">
    <property type="match status" value="1"/>
</dbReference>
<dbReference type="EMBL" id="JABGBW010000013">
    <property type="protein sequence ID" value="MBC2576798.1"/>
    <property type="molecule type" value="Genomic_DNA"/>
</dbReference>
<evidence type="ECO:0000313" key="3">
    <source>
        <dbReference type="EMBL" id="MBC2576798.1"/>
    </source>
</evidence>
<keyword evidence="4" id="KW-1185">Reference proteome</keyword>
<dbReference type="SUPFAM" id="SSF111369">
    <property type="entry name" value="HlyD-like secretion proteins"/>
    <property type="match status" value="1"/>
</dbReference>
<accession>A0ABR6TNQ2</accession>
<reference evidence="3 4" key="1">
    <citation type="submission" date="2020-05" db="EMBL/GenBank/DDBJ databases">
        <title>Draft genome of xy-202 and genomic insight in genome of the genus Peptostreptococcus.</title>
        <authorList>
            <person name="Zhang Z."/>
        </authorList>
    </citation>
    <scope>NUCLEOTIDE SEQUENCE [LARGE SCALE GENOMIC DNA]</scope>
    <source>
        <strain evidence="3 4">DSM 27025</strain>
    </source>
</reference>
<dbReference type="PANTHER" id="PTHR30469">
    <property type="entry name" value="MULTIDRUG RESISTANCE PROTEIN MDTA"/>
    <property type="match status" value="1"/>
</dbReference>
<comment type="caution">
    <text evidence="3">The sequence shown here is derived from an EMBL/GenBank/DDBJ whole genome shotgun (WGS) entry which is preliminary data.</text>
</comment>
<feature type="compositionally biased region" description="Basic and acidic residues" evidence="1">
    <location>
        <begin position="345"/>
        <end position="372"/>
    </location>
</feature>
<keyword evidence="2" id="KW-0472">Membrane</keyword>